<dbReference type="InterPro" id="IPR001962">
    <property type="entry name" value="Asn_synthase"/>
</dbReference>
<evidence type="ECO:0000256" key="5">
    <source>
        <dbReference type="ARBA" id="ARBA00022840"/>
    </source>
</evidence>
<dbReference type="InterPro" id="IPR033738">
    <property type="entry name" value="AsnB_N"/>
</dbReference>
<evidence type="ECO:0000313" key="10">
    <source>
        <dbReference type="Proteomes" id="UP001501523"/>
    </source>
</evidence>
<dbReference type="SUPFAM" id="SSF52402">
    <property type="entry name" value="Adenine nucleotide alpha hydrolases-like"/>
    <property type="match status" value="1"/>
</dbReference>
<dbReference type="InterPro" id="IPR006426">
    <property type="entry name" value="Asn_synth_AEB"/>
</dbReference>
<dbReference type="Pfam" id="PF13537">
    <property type="entry name" value="GATase_7"/>
    <property type="match status" value="1"/>
</dbReference>
<comment type="pathway">
    <text evidence="1">Amino-acid biosynthesis; L-asparagine biosynthesis; L-asparagine from L-aspartate (L-Gln route): step 1/1.</text>
</comment>
<dbReference type="Pfam" id="PF00733">
    <property type="entry name" value="Asn_synthase"/>
    <property type="match status" value="1"/>
</dbReference>
<dbReference type="EMBL" id="BAAAEU010000007">
    <property type="protein sequence ID" value="GAA0714546.1"/>
    <property type="molecule type" value="Genomic_DNA"/>
</dbReference>
<keyword evidence="5" id="KW-0067">ATP-binding</keyword>
<comment type="similarity">
    <text evidence="2">Belongs to the asparagine synthetase family.</text>
</comment>
<dbReference type="InterPro" id="IPR029055">
    <property type="entry name" value="Ntn_hydrolases_N"/>
</dbReference>
<name>A0ABP3TT28_9GAMM</name>
<comment type="catalytic activity">
    <reaction evidence="7">
        <text>L-aspartate + L-glutamine + ATP + H2O = L-asparagine + L-glutamate + AMP + diphosphate + H(+)</text>
        <dbReference type="Rhea" id="RHEA:12228"/>
        <dbReference type="ChEBI" id="CHEBI:15377"/>
        <dbReference type="ChEBI" id="CHEBI:15378"/>
        <dbReference type="ChEBI" id="CHEBI:29985"/>
        <dbReference type="ChEBI" id="CHEBI:29991"/>
        <dbReference type="ChEBI" id="CHEBI:30616"/>
        <dbReference type="ChEBI" id="CHEBI:33019"/>
        <dbReference type="ChEBI" id="CHEBI:58048"/>
        <dbReference type="ChEBI" id="CHEBI:58359"/>
        <dbReference type="ChEBI" id="CHEBI:456215"/>
        <dbReference type="EC" id="6.3.5.4"/>
    </reaction>
</comment>
<dbReference type="Gene3D" id="3.60.20.10">
    <property type="entry name" value="Glutamine Phosphoribosylpyrophosphate, subunit 1, domain 1"/>
    <property type="match status" value="1"/>
</dbReference>
<proteinExistence type="inferred from homology"/>
<dbReference type="InterPro" id="IPR051786">
    <property type="entry name" value="ASN_synthetase/amidase"/>
</dbReference>
<gene>
    <name evidence="9" type="primary">asnB_3</name>
    <name evidence="9" type="ORF">GCM10009105_19200</name>
</gene>
<dbReference type="InterPro" id="IPR014729">
    <property type="entry name" value="Rossmann-like_a/b/a_fold"/>
</dbReference>
<dbReference type="RefSeq" id="WP_343790117.1">
    <property type="nucleotide sequence ID" value="NZ_BAAAEU010000007.1"/>
</dbReference>
<evidence type="ECO:0000256" key="6">
    <source>
        <dbReference type="ARBA" id="ARBA00022962"/>
    </source>
</evidence>
<keyword evidence="4" id="KW-0547">Nucleotide-binding</keyword>
<accession>A0ABP3TT28</accession>
<dbReference type="CDD" id="cd01991">
    <property type="entry name" value="Asn_synthase_B_C"/>
    <property type="match status" value="1"/>
</dbReference>
<evidence type="ECO:0000256" key="1">
    <source>
        <dbReference type="ARBA" id="ARBA00005187"/>
    </source>
</evidence>
<keyword evidence="6" id="KW-0315">Glutamine amidotransferase</keyword>
<dbReference type="Gene3D" id="3.40.50.620">
    <property type="entry name" value="HUPs"/>
    <property type="match status" value="1"/>
</dbReference>
<evidence type="ECO:0000256" key="3">
    <source>
        <dbReference type="ARBA" id="ARBA00012737"/>
    </source>
</evidence>
<evidence type="ECO:0000256" key="2">
    <source>
        <dbReference type="ARBA" id="ARBA00005752"/>
    </source>
</evidence>
<dbReference type="PROSITE" id="PS51278">
    <property type="entry name" value="GATASE_TYPE_2"/>
    <property type="match status" value="1"/>
</dbReference>
<dbReference type="InterPro" id="IPR017932">
    <property type="entry name" value="GATase_2_dom"/>
</dbReference>
<evidence type="ECO:0000256" key="7">
    <source>
        <dbReference type="ARBA" id="ARBA00048741"/>
    </source>
</evidence>
<dbReference type="PANTHER" id="PTHR43284:SF1">
    <property type="entry name" value="ASPARAGINE SYNTHETASE"/>
    <property type="match status" value="1"/>
</dbReference>
<dbReference type="Proteomes" id="UP001501523">
    <property type="component" value="Unassembled WGS sequence"/>
</dbReference>
<evidence type="ECO:0000313" key="9">
    <source>
        <dbReference type="EMBL" id="GAA0714546.1"/>
    </source>
</evidence>
<dbReference type="CDD" id="cd00712">
    <property type="entry name" value="AsnB"/>
    <property type="match status" value="1"/>
</dbReference>
<sequence>MCGIAGFFGNGDADVLRRMTDRVRHRGPDDEGFLADPLQGAFLGQRRLSVVDIAGGHQPMSTADDAYTIVFNGEIYNFRELRRELTELGARFVSDHSDTEVLLHGYRQWGERLPHHLNGMWAFAILDRVRHRVFFSRDRFGKKPLFWSLRGDTLVFASELTSMREHPSVRGELSERALRKYFAHGFVPAPLTFFVDVNKLPAGHSLTFDLGARTARIERWWQYQPEPFETRPVDAETRWTEEFSALLDKAVARRLVADVPVGCFLSGGLDSSTVAALAIHHTGRDRLKTFSIGFEEASFDETGYARQVAAHIGADHQIETLSIQRALDILPDIAARWDEPIADSSMLPTYLLCQHARRHVTVALGGDGADELLAGYDPFRALRYARAYEKWVPKPVHRAISLLAARLPVSHRYMSFDFRAKRTLRGLDHPPHLWLPVWMSPLAPSELDQLFNAPADLDDVYSEAIDAWDSCASTDIIERTIAYYIRLYLQDDILVKVDRASMLHSLEVRAPFLDIDLVDFLRRLPADMKLRGSTSKYILRQAARPLLPSEVLTRGKQGFGVPIGRWLHEGRLQVDPMLGINPVFWRRLNEEHGRGQYDHRLALQTLLAIAPLGAAKFAGSP</sequence>
<evidence type="ECO:0000259" key="8">
    <source>
        <dbReference type="PROSITE" id="PS51278"/>
    </source>
</evidence>
<keyword evidence="10" id="KW-1185">Reference proteome</keyword>
<feature type="domain" description="Glutamine amidotransferase type-2" evidence="8">
    <location>
        <begin position="2"/>
        <end position="211"/>
    </location>
</feature>
<dbReference type="NCBIfam" id="TIGR01536">
    <property type="entry name" value="asn_synth_AEB"/>
    <property type="match status" value="1"/>
</dbReference>
<dbReference type="PANTHER" id="PTHR43284">
    <property type="entry name" value="ASPARAGINE SYNTHETASE (GLUTAMINE-HYDROLYZING)"/>
    <property type="match status" value="1"/>
</dbReference>
<protein>
    <recommendedName>
        <fullName evidence="3">asparagine synthase (glutamine-hydrolyzing)</fullName>
        <ecNumber evidence="3">6.3.5.4</ecNumber>
    </recommendedName>
</protein>
<dbReference type="SUPFAM" id="SSF56235">
    <property type="entry name" value="N-terminal nucleophile aminohydrolases (Ntn hydrolases)"/>
    <property type="match status" value="1"/>
</dbReference>
<organism evidence="9 10">
    <name type="scientific">Dokdonella soli</name>
    <dbReference type="NCBI Taxonomy" id="529810"/>
    <lineage>
        <taxon>Bacteria</taxon>
        <taxon>Pseudomonadati</taxon>
        <taxon>Pseudomonadota</taxon>
        <taxon>Gammaproteobacteria</taxon>
        <taxon>Lysobacterales</taxon>
        <taxon>Rhodanobacteraceae</taxon>
        <taxon>Dokdonella</taxon>
    </lineage>
</organism>
<dbReference type="EC" id="6.3.5.4" evidence="3"/>
<comment type="caution">
    <text evidence="9">The sequence shown here is derived from an EMBL/GenBank/DDBJ whole genome shotgun (WGS) entry which is preliminary data.</text>
</comment>
<dbReference type="PIRSF" id="PIRSF001589">
    <property type="entry name" value="Asn_synthetase_glu-h"/>
    <property type="match status" value="1"/>
</dbReference>
<evidence type="ECO:0000256" key="4">
    <source>
        <dbReference type="ARBA" id="ARBA00022741"/>
    </source>
</evidence>
<reference evidence="10" key="1">
    <citation type="journal article" date="2019" name="Int. J. Syst. Evol. Microbiol.">
        <title>The Global Catalogue of Microorganisms (GCM) 10K type strain sequencing project: providing services to taxonomists for standard genome sequencing and annotation.</title>
        <authorList>
            <consortium name="The Broad Institute Genomics Platform"/>
            <consortium name="The Broad Institute Genome Sequencing Center for Infectious Disease"/>
            <person name="Wu L."/>
            <person name="Ma J."/>
        </authorList>
    </citation>
    <scope>NUCLEOTIDE SEQUENCE [LARGE SCALE GENOMIC DNA]</scope>
    <source>
        <strain evidence="10">JCM 15421</strain>
    </source>
</reference>